<protein>
    <submittedName>
        <fullName evidence="2">Aminoglycoside phosphotransferase (APT) family kinase protein</fullName>
    </submittedName>
</protein>
<proteinExistence type="predicted"/>
<dbReference type="EMBL" id="PGFH01000002">
    <property type="protein sequence ID" value="PJJ78761.1"/>
    <property type="molecule type" value="Genomic_DNA"/>
</dbReference>
<reference evidence="2 3" key="1">
    <citation type="submission" date="2017-11" db="EMBL/GenBank/DDBJ databases">
        <title>Genomic Encyclopedia of Archaeal and Bacterial Type Strains, Phase II (KMG-II): From Individual Species to Whole Genera.</title>
        <authorList>
            <person name="Goeker M."/>
        </authorList>
    </citation>
    <scope>NUCLEOTIDE SEQUENCE [LARGE SCALE GENOMIC DNA]</scope>
    <source>
        <strain evidence="2 3">DSM 16400</strain>
    </source>
</reference>
<dbReference type="Proteomes" id="UP000231742">
    <property type="component" value="Unassembled WGS sequence"/>
</dbReference>
<dbReference type="Pfam" id="PF01636">
    <property type="entry name" value="APH"/>
    <property type="match status" value="1"/>
</dbReference>
<evidence type="ECO:0000313" key="3">
    <source>
        <dbReference type="Proteomes" id="UP000231742"/>
    </source>
</evidence>
<evidence type="ECO:0000259" key="1">
    <source>
        <dbReference type="Pfam" id="PF01636"/>
    </source>
</evidence>
<dbReference type="InterPro" id="IPR011009">
    <property type="entry name" value="Kinase-like_dom_sf"/>
</dbReference>
<sequence length="356" mass="37945">MYRPRPKCVAYGKCTPERPTLSVMARSHLTLAALATSAVEGLEVAAAAPFGTGNGNDFDSALITDRAGKHWIIRVPRNAAAENVQSADLVALRALSAGVRTRLPFAVTSYAGQVAVGQTRGIVYEFVYGNKVPMRSYTTGPNSLAASIGTAIAAIHALPTSFVADAGLPVQTAGEALRSCISIIDRAAATKLVPAALLARWREATEDSKLWQFQPTVVNGSLVSDSFLSADNAVTGVLGWQDIKVGDPATDLQWLLGPRNDAIIDTAFGAYADARGAGDRQLKQRATFYAELSVAKWLLHGTEVRSTEIVDDAGEMLTTLLDDIRDDVMNPISANTMPTMAVDEVEAMLRKDNRAV</sequence>
<comment type="caution">
    <text evidence="2">The sequence shown here is derived from an EMBL/GenBank/DDBJ whole genome shotgun (WGS) entry which is preliminary data.</text>
</comment>
<feature type="domain" description="Aminoglycoside phosphotransferase" evidence="1">
    <location>
        <begin position="54"/>
        <end position="280"/>
    </location>
</feature>
<organism evidence="2 3">
    <name type="scientific">Salinibacterium amurskyense</name>
    <dbReference type="NCBI Taxonomy" id="205941"/>
    <lineage>
        <taxon>Bacteria</taxon>
        <taxon>Bacillati</taxon>
        <taxon>Actinomycetota</taxon>
        <taxon>Actinomycetes</taxon>
        <taxon>Micrococcales</taxon>
        <taxon>Microbacteriaceae</taxon>
        <taxon>Salinibacterium</taxon>
    </lineage>
</organism>
<keyword evidence="3" id="KW-1185">Reference proteome</keyword>
<keyword evidence="2" id="KW-0418">Kinase</keyword>
<dbReference type="AlphaFoldDB" id="A0A2M9D3J8"/>
<dbReference type="Gene3D" id="3.90.1200.10">
    <property type="match status" value="1"/>
</dbReference>
<dbReference type="SUPFAM" id="SSF56112">
    <property type="entry name" value="Protein kinase-like (PK-like)"/>
    <property type="match status" value="1"/>
</dbReference>
<dbReference type="InterPro" id="IPR002575">
    <property type="entry name" value="Aminoglycoside_PTrfase"/>
</dbReference>
<accession>A0A2M9D3J8</accession>
<evidence type="ECO:0000313" key="2">
    <source>
        <dbReference type="EMBL" id="PJJ78761.1"/>
    </source>
</evidence>
<keyword evidence="2" id="KW-0808">Transferase</keyword>
<dbReference type="GO" id="GO:0016301">
    <property type="term" value="F:kinase activity"/>
    <property type="evidence" value="ECO:0007669"/>
    <property type="project" value="UniProtKB-KW"/>
</dbReference>
<gene>
    <name evidence="2" type="ORF">CLV85_2339</name>
</gene>
<name>A0A2M9D3J8_9MICO</name>